<sequence length="187" mass="22150">MLLRYVVIALLATISQCTPLLPTRDTYFNRTEASIVQIAEIEDIIKTLRDLKSLFTLLYVVDPTLIYKNYSDYEVRFYIVESKTRRSVTRLIQDLRDNEEKFGAGDWRNLFTFRQLIDLRFWTVAFLDAQCSSFWIPMYKFLDYLQQNKDIIPIDDGIKTKLLYRAWKMKVTELLLILSCDNAVEFA</sequence>
<keyword evidence="3" id="KW-1185">Reference proteome</keyword>
<feature type="chain" id="PRO_5043900459" evidence="1">
    <location>
        <begin position="18"/>
        <end position="187"/>
    </location>
</feature>
<evidence type="ECO:0000256" key="1">
    <source>
        <dbReference type="SAM" id="SignalP"/>
    </source>
</evidence>
<keyword evidence="1" id="KW-0732">Signal</keyword>
<comment type="caution">
    <text evidence="2">The sequence shown here is derived from an EMBL/GenBank/DDBJ whole genome shotgun (WGS) entry which is preliminary data.</text>
</comment>
<name>A0AAV9X4X4_9PEZI</name>
<protein>
    <submittedName>
        <fullName evidence="2">Uncharacterized protein</fullName>
    </submittedName>
</protein>
<dbReference type="EMBL" id="JAVHJO010000010">
    <property type="protein sequence ID" value="KAK6535327.1"/>
    <property type="molecule type" value="Genomic_DNA"/>
</dbReference>
<accession>A0AAV9X4X4</accession>
<feature type="signal peptide" evidence="1">
    <location>
        <begin position="1"/>
        <end position="17"/>
    </location>
</feature>
<gene>
    <name evidence="2" type="ORF">TWF694_001790</name>
</gene>
<organism evidence="2 3">
    <name type="scientific">Orbilia ellipsospora</name>
    <dbReference type="NCBI Taxonomy" id="2528407"/>
    <lineage>
        <taxon>Eukaryota</taxon>
        <taxon>Fungi</taxon>
        <taxon>Dikarya</taxon>
        <taxon>Ascomycota</taxon>
        <taxon>Pezizomycotina</taxon>
        <taxon>Orbiliomycetes</taxon>
        <taxon>Orbiliales</taxon>
        <taxon>Orbiliaceae</taxon>
        <taxon>Orbilia</taxon>
    </lineage>
</organism>
<proteinExistence type="predicted"/>
<dbReference type="AlphaFoldDB" id="A0AAV9X4X4"/>
<reference evidence="2 3" key="1">
    <citation type="submission" date="2019-10" db="EMBL/GenBank/DDBJ databases">
        <authorList>
            <person name="Palmer J.M."/>
        </authorList>
    </citation>
    <scope>NUCLEOTIDE SEQUENCE [LARGE SCALE GENOMIC DNA]</scope>
    <source>
        <strain evidence="2 3">TWF694</strain>
    </source>
</reference>
<dbReference type="Proteomes" id="UP001365542">
    <property type="component" value="Unassembled WGS sequence"/>
</dbReference>
<evidence type="ECO:0000313" key="3">
    <source>
        <dbReference type="Proteomes" id="UP001365542"/>
    </source>
</evidence>
<evidence type="ECO:0000313" key="2">
    <source>
        <dbReference type="EMBL" id="KAK6535327.1"/>
    </source>
</evidence>